<keyword evidence="1" id="KW-0732">Signal</keyword>
<name>V9DWG9_PHYNI</name>
<reference evidence="2 3" key="1">
    <citation type="submission" date="2013-11" db="EMBL/GenBank/DDBJ databases">
        <title>The Genome Sequence of Phytophthora parasitica P1569.</title>
        <authorList>
            <consortium name="The Broad Institute Genomics Platform"/>
            <person name="Russ C."/>
            <person name="Tyler B."/>
            <person name="Panabieres F."/>
            <person name="Shan W."/>
            <person name="Tripathy S."/>
            <person name="Grunwald N."/>
            <person name="Machado M."/>
            <person name="Johnson C.S."/>
            <person name="Arredondo F."/>
            <person name="Hong C."/>
            <person name="Coffey M."/>
            <person name="Young S.K."/>
            <person name="Zeng Q."/>
            <person name="Gargeya S."/>
            <person name="Fitzgerald M."/>
            <person name="Abouelleil A."/>
            <person name="Alvarado L."/>
            <person name="Chapman S.B."/>
            <person name="Gainer-Dewar J."/>
            <person name="Goldberg J."/>
            <person name="Griggs A."/>
            <person name="Gujja S."/>
            <person name="Hansen M."/>
            <person name="Howarth C."/>
            <person name="Imamovic A."/>
            <person name="Ireland A."/>
            <person name="Larimer J."/>
            <person name="McCowan C."/>
            <person name="Murphy C."/>
            <person name="Pearson M."/>
            <person name="Poon T.W."/>
            <person name="Priest M."/>
            <person name="Roberts A."/>
            <person name="Saif S."/>
            <person name="Shea T."/>
            <person name="Sykes S."/>
            <person name="Wortman J."/>
            <person name="Nusbaum C."/>
            <person name="Birren B."/>
        </authorList>
    </citation>
    <scope>NUCLEOTIDE SEQUENCE [LARGE SCALE GENOMIC DNA]</scope>
    <source>
        <strain evidence="2 3">P1569</strain>
    </source>
</reference>
<feature type="signal peptide" evidence="1">
    <location>
        <begin position="1"/>
        <end position="19"/>
    </location>
</feature>
<evidence type="ECO:0000256" key="1">
    <source>
        <dbReference type="SAM" id="SignalP"/>
    </source>
</evidence>
<dbReference type="Proteomes" id="UP000018721">
    <property type="component" value="Unassembled WGS sequence"/>
</dbReference>
<dbReference type="AlphaFoldDB" id="V9DWG9"/>
<organism evidence="2 3">
    <name type="scientific">Phytophthora nicotianae P1569</name>
    <dbReference type="NCBI Taxonomy" id="1317065"/>
    <lineage>
        <taxon>Eukaryota</taxon>
        <taxon>Sar</taxon>
        <taxon>Stramenopiles</taxon>
        <taxon>Oomycota</taxon>
        <taxon>Peronosporomycetes</taxon>
        <taxon>Peronosporales</taxon>
        <taxon>Peronosporaceae</taxon>
        <taxon>Phytophthora</taxon>
    </lineage>
</organism>
<feature type="chain" id="PRO_5004773929" evidence="1">
    <location>
        <begin position="20"/>
        <end position="60"/>
    </location>
</feature>
<proteinExistence type="predicted"/>
<dbReference type="HOGENOM" id="CLU_2946707_0_0_1"/>
<evidence type="ECO:0000313" key="3">
    <source>
        <dbReference type="Proteomes" id="UP000018721"/>
    </source>
</evidence>
<sequence length="60" mass="6917">MALVQVFFVCALPFILVEAPIFREFMAMVAPSMKIPSRHKLSDVPLKRARDQLHRSHVIK</sequence>
<dbReference type="EMBL" id="ANIZ01003803">
    <property type="protein sequence ID" value="ETI31214.1"/>
    <property type="molecule type" value="Genomic_DNA"/>
</dbReference>
<protein>
    <submittedName>
        <fullName evidence="2">Uncharacterized protein</fullName>
    </submittedName>
</protein>
<evidence type="ECO:0000313" key="2">
    <source>
        <dbReference type="EMBL" id="ETI31214.1"/>
    </source>
</evidence>
<comment type="caution">
    <text evidence="2">The sequence shown here is derived from an EMBL/GenBank/DDBJ whole genome shotgun (WGS) entry which is preliminary data.</text>
</comment>
<gene>
    <name evidence="2" type="ORF">F443_21798</name>
</gene>
<keyword evidence="3" id="KW-1185">Reference proteome</keyword>
<accession>V9DWG9</accession>